<protein>
    <submittedName>
        <fullName evidence="1">Uncharacterized protein</fullName>
    </submittedName>
</protein>
<keyword evidence="2" id="KW-1185">Reference proteome</keyword>
<dbReference type="AlphaFoldDB" id="A0A5Q0BSH9"/>
<gene>
    <name evidence="1" type="ORF">F6R98_20050</name>
</gene>
<organism evidence="1 2">
    <name type="scientific">Candidatus Methylospira mobilis</name>
    <dbReference type="NCBI Taxonomy" id="1808979"/>
    <lineage>
        <taxon>Bacteria</taxon>
        <taxon>Pseudomonadati</taxon>
        <taxon>Pseudomonadota</taxon>
        <taxon>Gammaproteobacteria</taxon>
        <taxon>Methylococcales</taxon>
        <taxon>Methylococcaceae</taxon>
        <taxon>Candidatus Methylospira</taxon>
    </lineage>
</organism>
<evidence type="ECO:0000313" key="1">
    <source>
        <dbReference type="EMBL" id="QFY44636.1"/>
    </source>
</evidence>
<reference evidence="1 2" key="1">
    <citation type="submission" date="2019-09" db="EMBL/GenBank/DDBJ databases">
        <title>Ecophysiology of the spiral-shaped methanotroph Methylospira mobilis as revealed by the complete genome sequence.</title>
        <authorList>
            <person name="Oshkin I.Y."/>
            <person name="Dedysh S.N."/>
            <person name="Miroshnikov K."/>
            <person name="Danilova O.V."/>
            <person name="Hakobyan A."/>
            <person name="Liesack W."/>
        </authorList>
    </citation>
    <scope>NUCLEOTIDE SEQUENCE [LARGE SCALE GENOMIC DNA]</scope>
    <source>
        <strain evidence="1 2">Shm1</strain>
    </source>
</reference>
<proteinExistence type="predicted"/>
<accession>A0A5Q0BSH9</accession>
<evidence type="ECO:0000313" key="2">
    <source>
        <dbReference type="Proteomes" id="UP000325755"/>
    </source>
</evidence>
<sequence length="137" mass="14665">MSRDTFDKLTSKDGIAFAYGEPLRFNQSTGIGSLLDIGALLNTRRYDPATGKAYTATDREGLERLEYCGAEAVSSILMSLSAVGKAVGWASDNLDSADVSTIGWLITGLSDVALRVDEGLGDVRHEIQRDFGGEVES</sequence>
<dbReference type="Proteomes" id="UP000325755">
    <property type="component" value="Chromosome"/>
</dbReference>
<dbReference type="KEGG" id="mmob:F6R98_20050"/>
<dbReference type="RefSeq" id="WP_153250598.1">
    <property type="nucleotide sequence ID" value="NZ_CP044205.1"/>
</dbReference>
<dbReference type="EMBL" id="CP044205">
    <property type="protein sequence ID" value="QFY44636.1"/>
    <property type="molecule type" value="Genomic_DNA"/>
</dbReference>
<name>A0A5Q0BSH9_9GAMM</name>
<dbReference type="InParanoid" id="A0A5Q0BSH9"/>